<evidence type="ECO:0000313" key="6">
    <source>
        <dbReference type="Proteomes" id="UP000264294"/>
    </source>
</evidence>
<evidence type="ECO:0000256" key="1">
    <source>
        <dbReference type="SAM" id="Phobius"/>
    </source>
</evidence>
<organism evidence="3 5">
    <name type="scientific">Bacillus clarus</name>
    <dbReference type="NCBI Taxonomy" id="2338372"/>
    <lineage>
        <taxon>Bacteria</taxon>
        <taxon>Bacillati</taxon>
        <taxon>Bacillota</taxon>
        <taxon>Bacilli</taxon>
        <taxon>Bacillales</taxon>
        <taxon>Bacillaceae</taxon>
        <taxon>Bacillus</taxon>
        <taxon>Bacillus cereus group</taxon>
    </lineage>
</organism>
<dbReference type="RefSeq" id="WP_117287957.1">
    <property type="nucleotide sequence ID" value="NZ_JMQC01000008.1"/>
</dbReference>
<protein>
    <submittedName>
        <fullName evidence="4">DUF3961 domain-containing protein</fullName>
    </submittedName>
    <submittedName>
        <fullName evidence="3">Putative membrane protein</fullName>
    </submittedName>
</protein>
<evidence type="ECO:0000313" key="5">
    <source>
        <dbReference type="Proteomes" id="UP000029389"/>
    </source>
</evidence>
<reference evidence="4 6" key="2">
    <citation type="submission" date="2018-08" db="EMBL/GenBank/DDBJ databases">
        <title>Bacillus clarus sp. nov. strain PS00077A.</title>
        <authorList>
            <person name="Mendez Acevedo M."/>
            <person name="Carroll L."/>
            <person name="Mukherjee M."/>
            <person name="Wiedmann M."/>
            <person name="Kovac J."/>
        </authorList>
    </citation>
    <scope>NUCLEOTIDE SEQUENCE [LARGE SCALE GENOMIC DNA]</scope>
    <source>
        <strain evidence="4 6">PS00077A</strain>
    </source>
</reference>
<proteinExistence type="predicted"/>
<evidence type="ECO:0000313" key="4">
    <source>
        <dbReference type="EMBL" id="RFT63467.1"/>
    </source>
</evidence>
<gene>
    <name evidence="4" type="ORF">D0U04_25095</name>
    <name evidence="3" type="ORF">DJ93_329</name>
</gene>
<dbReference type="EMBL" id="JMQC01000008">
    <property type="protein sequence ID" value="KFN01343.1"/>
    <property type="molecule type" value="Genomic_DNA"/>
</dbReference>
<evidence type="ECO:0000313" key="3">
    <source>
        <dbReference type="EMBL" id="KFN01343.1"/>
    </source>
</evidence>
<evidence type="ECO:0000259" key="2">
    <source>
        <dbReference type="Pfam" id="PF13106"/>
    </source>
</evidence>
<dbReference type="EMBL" id="QVOD01000047">
    <property type="protein sequence ID" value="RFT63467.1"/>
    <property type="molecule type" value="Genomic_DNA"/>
</dbReference>
<feature type="transmembrane region" description="Helical" evidence="1">
    <location>
        <begin position="20"/>
        <end position="40"/>
    </location>
</feature>
<dbReference type="Pfam" id="PF13106">
    <property type="entry name" value="DUF3961"/>
    <property type="match status" value="1"/>
</dbReference>
<dbReference type="InterPro" id="IPR025081">
    <property type="entry name" value="DUF3961"/>
</dbReference>
<keyword evidence="6" id="KW-1185">Reference proteome</keyword>
<keyword evidence="1" id="KW-0472">Membrane</keyword>
<dbReference type="AlphaFoldDB" id="A0A090YTP0"/>
<name>A0A090YTP0_9BACI</name>
<keyword evidence="1" id="KW-0812">Transmembrane</keyword>
<accession>A0A090YTP0</accession>
<feature type="domain" description="DUF3961" evidence="2">
    <location>
        <begin position="5"/>
        <end position="31"/>
    </location>
</feature>
<comment type="caution">
    <text evidence="3">The sequence shown here is derived from an EMBL/GenBank/DDBJ whole genome shotgun (WGS) entry which is preliminary data.</text>
</comment>
<dbReference type="Proteomes" id="UP000264294">
    <property type="component" value="Unassembled WGS sequence"/>
</dbReference>
<keyword evidence="1" id="KW-1133">Transmembrane helix</keyword>
<sequence length="41" mass="4608">MFAKLNGYFGLDTTSDRTWFYGVFGVGGSLYAIDMFIAYVL</sequence>
<reference evidence="3 5" key="1">
    <citation type="submission" date="2014-04" db="EMBL/GenBank/DDBJ databases">
        <authorList>
            <person name="Bishop-Lilly K.A."/>
            <person name="Broomall S.M."/>
            <person name="Chain P.S."/>
            <person name="Chertkov O."/>
            <person name="Coyne S.R."/>
            <person name="Daligault H.E."/>
            <person name="Davenport K.W."/>
            <person name="Erkkila T."/>
            <person name="Frey K.G."/>
            <person name="Gibbons H.S."/>
            <person name="Gu W."/>
            <person name="Jaissle J."/>
            <person name="Johnson S.L."/>
            <person name="Koroleva G.I."/>
            <person name="Ladner J.T."/>
            <person name="Lo C.-C."/>
            <person name="Minogue T.D."/>
            <person name="Munk C."/>
            <person name="Palacios G.F."/>
            <person name="Redden C.L."/>
            <person name="Rosenzweig C.N."/>
            <person name="Scholz M.B."/>
            <person name="Teshima H."/>
            <person name="Xu Y."/>
        </authorList>
    </citation>
    <scope>NUCLEOTIDE SEQUENCE [LARGE SCALE GENOMIC DNA]</scope>
    <source>
        <strain evidence="3 5">BHP</strain>
    </source>
</reference>
<dbReference type="Proteomes" id="UP000029389">
    <property type="component" value="Unassembled WGS sequence"/>
</dbReference>